<evidence type="ECO:0000256" key="7">
    <source>
        <dbReference type="ARBA" id="ARBA00023136"/>
    </source>
</evidence>
<keyword evidence="12" id="KW-1185">Reference proteome</keyword>
<dbReference type="InterPro" id="IPR034746">
    <property type="entry name" value="POTRA"/>
</dbReference>
<gene>
    <name evidence="11" type="ORF">GW590_06865</name>
</gene>
<evidence type="ECO:0000256" key="1">
    <source>
        <dbReference type="ARBA" id="ARBA00004442"/>
    </source>
</evidence>
<keyword evidence="6" id="KW-0653">Protein transport</keyword>
<dbReference type="Gene3D" id="2.40.160.50">
    <property type="entry name" value="membrane protein fhac: a member of the omp85/tpsb transporter family"/>
    <property type="match status" value="1"/>
</dbReference>
<proteinExistence type="inferred from homology"/>
<dbReference type="InterPro" id="IPR051544">
    <property type="entry name" value="TPS_OM_transporter"/>
</dbReference>
<dbReference type="PROSITE" id="PS51779">
    <property type="entry name" value="POTRA"/>
    <property type="match status" value="1"/>
</dbReference>
<keyword evidence="4" id="KW-1134">Transmembrane beta strand</keyword>
<sequence>MSVIKGFSRLISTTTGLRPLSSRLRNGVILLAGLCIFQSSRLEAAPLSPAERDSIELQQRQLLQQNQQQRQELERSLTPTQTSPATPAPTSTTCFPLDTITLTGADHMPARVQQRLIQPYVHQCDGIAQINALVKQVSDWYIAEGYITSRAFLTEQDLSQGTLTLRVMEGKLEAIHMDNQPRRTLTMAFPGLTGNILNLRDIEQGMEQINRLRAIPVQVEIQPGSQPGYSIVNLTAKPQFPLNASLGFDNSGQKRTGVGQVNGSLTGNNLLGLADQWFVSGARSSDFASDHDAQSVQAGVSVPYGYWNLDYSYSYSNYLSTLQSQGYDWRSSGDSQSHRMTLSRVLFRNGQMKTAASLGVNHRLDRNYLNDVALQSSSRSLSSWTAGINHSQKIAGGYATLNPAFSRGVPWLGGEDDAGKSADTPRAEFSKWTLSGSYYLPLIQRVTWLSSLYGQWSDDRLYGSERLTLGGESSVRGFKEQYLSGDRGGYWRNELDTQVGSLPGLGQISSVAALDGGYLQHDNDDSNAAGTLWGAAIGLASSNGHIASQFTVGWPLSYPATLTPDRVTVYYRLAITL</sequence>
<evidence type="ECO:0000313" key="12">
    <source>
        <dbReference type="Proteomes" id="UP000585363"/>
    </source>
</evidence>
<dbReference type="InterPro" id="IPR005565">
    <property type="entry name" value="Hemolysn_activator_HlyB_C"/>
</dbReference>
<protein>
    <submittedName>
        <fullName evidence="11">ShlB/FhaC/HecB family hemolysin secretion/activation protein</fullName>
    </submittedName>
</protein>
<dbReference type="InterPro" id="IPR013686">
    <property type="entry name" value="Polypept-transport_assoc_ShlB"/>
</dbReference>
<keyword evidence="5" id="KW-0812">Transmembrane</keyword>
<dbReference type="GO" id="GO:0046819">
    <property type="term" value="P:protein secretion by the type V secretion system"/>
    <property type="evidence" value="ECO:0007669"/>
    <property type="project" value="TreeGrafter"/>
</dbReference>
<comment type="similarity">
    <text evidence="2">Belongs to the TPS (TC 1.B.20) family.</text>
</comment>
<comment type="subcellular location">
    <subcellularLocation>
        <location evidence="1">Cell outer membrane</location>
    </subcellularLocation>
</comment>
<evidence type="ECO:0000256" key="9">
    <source>
        <dbReference type="SAM" id="MobiDB-lite"/>
    </source>
</evidence>
<feature type="region of interest" description="Disordered" evidence="9">
    <location>
        <begin position="68"/>
        <end position="93"/>
    </location>
</feature>
<dbReference type="GO" id="GO:0009279">
    <property type="term" value="C:cell outer membrane"/>
    <property type="evidence" value="ECO:0007669"/>
    <property type="project" value="UniProtKB-SubCell"/>
</dbReference>
<dbReference type="InterPro" id="IPR027282">
    <property type="entry name" value="TPS"/>
</dbReference>
<keyword evidence="8" id="KW-0998">Cell outer membrane</keyword>
<feature type="domain" description="POTRA" evidence="10">
    <location>
        <begin position="95"/>
        <end position="170"/>
    </location>
</feature>
<dbReference type="AlphaFoldDB" id="A0A848MGW8"/>
<evidence type="ECO:0000256" key="6">
    <source>
        <dbReference type="ARBA" id="ARBA00022927"/>
    </source>
</evidence>
<dbReference type="EMBL" id="JAADJU010000003">
    <property type="protein sequence ID" value="NMP26586.1"/>
    <property type="molecule type" value="Genomic_DNA"/>
</dbReference>
<name>A0A848MGW8_9GAMM</name>
<keyword evidence="3" id="KW-0813">Transport</keyword>
<keyword evidence="7" id="KW-0472">Membrane</keyword>
<dbReference type="Gene3D" id="3.10.20.310">
    <property type="entry name" value="membrane protein fhac"/>
    <property type="match status" value="1"/>
</dbReference>
<dbReference type="PIRSF" id="PIRSF029745">
    <property type="entry name" value="FhaC"/>
    <property type="match status" value="1"/>
</dbReference>
<accession>A0A848MGW8</accession>
<reference evidence="11 12" key="1">
    <citation type="submission" date="2020-01" db="EMBL/GenBank/DDBJ databases">
        <authorList>
            <person name="Lee S.D."/>
        </authorList>
    </citation>
    <scope>NUCLEOTIDE SEQUENCE [LARGE SCALE GENOMIC DNA]</scope>
    <source>
        <strain evidence="11 12">SAP-1</strain>
    </source>
</reference>
<dbReference type="Pfam" id="PF17287">
    <property type="entry name" value="POTRA_3"/>
    <property type="match status" value="1"/>
</dbReference>
<evidence type="ECO:0000256" key="3">
    <source>
        <dbReference type="ARBA" id="ARBA00022448"/>
    </source>
</evidence>
<reference evidence="11 12" key="2">
    <citation type="submission" date="2020-06" db="EMBL/GenBank/DDBJ databases">
        <title>Polyphasic characterization of a Rahnella strain isolated from tree sap.</title>
        <authorList>
            <person name="Kim I.S."/>
        </authorList>
    </citation>
    <scope>NUCLEOTIDE SEQUENCE [LARGE SCALE GENOMIC DNA]</scope>
    <source>
        <strain evidence="11 12">SAP-1</strain>
    </source>
</reference>
<organism evidence="11 12">
    <name type="scientific">Rouxiella aceris</name>
    <dbReference type="NCBI Taxonomy" id="2703884"/>
    <lineage>
        <taxon>Bacteria</taxon>
        <taxon>Pseudomonadati</taxon>
        <taxon>Pseudomonadota</taxon>
        <taxon>Gammaproteobacteria</taxon>
        <taxon>Enterobacterales</taxon>
        <taxon>Yersiniaceae</taxon>
        <taxon>Rouxiella</taxon>
    </lineage>
</organism>
<dbReference type="Proteomes" id="UP000585363">
    <property type="component" value="Unassembled WGS sequence"/>
</dbReference>
<evidence type="ECO:0000256" key="5">
    <source>
        <dbReference type="ARBA" id="ARBA00022692"/>
    </source>
</evidence>
<feature type="compositionally biased region" description="Low complexity" evidence="9">
    <location>
        <begin position="78"/>
        <end position="93"/>
    </location>
</feature>
<evidence type="ECO:0000313" key="11">
    <source>
        <dbReference type="EMBL" id="NMP26586.1"/>
    </source>
</evidence>
<dbReference type="GO" id="GO:0008320">
    <property type="term" value="F:protein transmembrane transporter activity"/>
    <property type="evidence" value="ECO:0007669"/>
    <property type="project" value="TreeGrafter"/>
</dbReference>
<evidence type="ECO:0000256" key="4">
    <source>
        <dbReference type="ARBA" id="ARBA00022452"/>
    </source>
</evidence>
<comment type="caution">
    <text evidence="11">The sequence shown here is derived from an EMBL/GenBank/DDBJ whole genome shotgun (WGS) entry which is preliminary data.</text>
</comment>
<dbReference type="GO" id="GO:0098046">
    <property type="term" value="C:type V protein secretion system complex"/>
    <property type="evidence" value="ECO:0007669"/>
    <property type="project" value="TreeGrafter"/>
</dbReference>
<evidence type="ECO:0000256" key="8">
    <source>
        <dbReference type="ARBA" id="ARBA00023237"/>
    </source>
</evidence>
<dbReference type="PANTHER" id="PTHR34597:SF3">
    <property type="entry name" value="OUTER MEMBRANE TRANSPORTER CDIB"/>
    <property type="match status" value="1"/>
</dbReference>
<evidence type="ECO:0000256" key="2">
    <source>
        <dbReference type="ARBA" id="ARBA00009055"/>
    </source>
</evidence>
<dbReference type="InterPro" id="IPR035251">
    <property type="entry name" value="ShlB_POTRA"/>
</dbReference>
<dbReference type="Pfam" id="PF08479">
    <property type="entry name" value="POTRA_2"/>
    <property type="match status" value="1"/>
</dbReference>
<dbReference type="Pfam" id="PF03865">
    <property type="entry name" value="ShlB"/>
    <property type="match status" value="1"/>
</dbReference>
<evidence type="ECO:0000259" key="10">
    <source>
        <dbReference type="PROSITE" id="PS51779"/>
    </source>
</evidence>
<dbReference type="PANTHER" id="PTHR34597">
    <property type="entry name" value="SLR1661 PROTEIN"/>
    <property type="match status" value="1"/>
</dbReference>